<organism evidence="1 2">
    <name type="scientific">Bordetella petrii</name>
    <dbReference type="NCBI Taxonomy" id="94624"/>
    <lineage>
        <taxon>Bacteria</taxon>
        <taxon>Pseudomonadati</taxon>
        <taxon>Pseudomonadota</taxon>
        <taxon>Betaproteobacteria</taxon>
        <taxon>Burkholderiales</taxon>
        <taxon>Alcaligenaceae</taxon>
        <taxon>Bordetella</taxon>
    </lineage>
</organism>
<keyword evidence="2" id="KW-1185">Reference proteome</keyword>
<gene>
    <name evidence="1" type="ORF">QUC21_20085</name>
</gene>
<accession>A0ABT7W834</accession>
<dbReference type="EMBL" id="JAUDJE010000021">
    <property type="protein sequence ID" value="MDM9561348.1"/>
    <property type="molecule type" value="Genomic_DNA"/>
</dbReference>
<reference evidence="1" key="1">
    <citation type="submission" date="2023-06" db="EMBL/GenBank/DDBJ databases">
        <title>full genome analysis of Phenantherene degrader P3.</title>
        <authorList>
            <person name="Akbar A."/>
            <person name="Rahmeh R."/>
            <person name="Kishk M."/>
        </authorList>
    </citation>
    <scope>NUCLEOTIDE SEQUENCE</scope>
    <source>
        <strain evidence="1">P3</strain>
    </source>
</reference>
<proteinExistence type="predicted"/>
<dbReference type="RefSeq" id="WP_269321379.1">
    <property type="nucleotide sequence ID" value="NZ_BAAFZO010000001.1"/>
</dbReference>
<evidence type="ECO:0000313" key="1">
    <source>
        <dbReference type="EMBL" id="MDM9561348.1"/>
    </source>
</evidence>
<sequence>MTHPASSAYFALRAHLATHRPTLIGSHDVAVRSAYARAKPG</sequence>
<evidence type="ECO:0000313" key="2">
    <source>
        <dbReference type="Proteomes" id="UP001175604"/>
    </source>
</evidence>
<name>A0ABT7W834_9BORD</name>
<dbReference type="Proteomes" id="UP001175604">
    <property type="component" value="Unassembled WGS sequence"/>
</dbReference>
<comment type="caution">
    <text evidence="1">The sequence shown here is derived from an EMBL/GenBank/DDBJ whole genome shotgun (WGS) entry which is preliminary data.</text>
</comment>
<protein>
    <submittedName>
        <fullName evidence="1">Uncharacterized protein</fullName>
    </submittedName>
</protein>